<reference evidence="3" key="1">
    <citation type="submission" date="2025-08" db="UniProtKB">
        <authorList>
            <consortium name="RefSeq"/>
        </authorList>
    </citation>
    <scope>IDENTIFICATION</scope>
    <source>
        <tissue evidence="3">Whole larvae</tissue>
    </source>
</reference>
<feature type="coiled-coil region" evidence="1">
    <location>
        <begin position="132"/>
        <end position="166"/>
    </location>
</feature>
<dbReference type="OrthoDB" id="6817099at2759"/>
<feature type="coiled-coil region" evidence="1">
    <location>
        <begin position="55"/>
        <end position="89"/>
    </location>
</feature>
<name>A0A6J1WTQ7_GALME</name>
<dbReference type="InParanoid" id="A0A6J1WTQ7"/>
<accession>A0A6J1WTQ7</accession>
<dbReference type="KEGG" id="gmw:113515604"/>
<gene>
    <name evidence="3" type="primary">LOC113515604</name>
</gene>
<dbReference type="Proteomes" id="UP001652740">
    <property type="component" value="Unplaced"/>
</dbReference>
<keyword evidence="2" id="KW-1185">Reference proteome</keyword>
<organism evidence="2 3">
    <name type="scientific">Galleria mellonella</name>
    <name type="common">Greater wax moth</name>
    <dbReference type="NCBI Taxonomy" id="7137"/>
    <lineage>
        <taxon>Eukaryota</taxon>
        <taxon>Metazoa</taxon>
        <taxon>Ecdysozoa</taxon>
        <taxon>Arthropoda</taxon>
        <taxon>Hexapoda</taxon>
        <taxon>Insecta</taxon>
        <taxon>Pterygota</taxon>
        <taxon>Neoptera</taxon>
        <taxon>Endopterygota</taxon>
        <taxon>Lepidoptera</taxon>
        <taxon>Glossata</taxon>
        <taxon>Ditrysia</taxon>
        <taxon>Pyraloidea</taxon>
        <taxon>Pyralidae</taxon>
        <taxon>Galleriinae</taxon>
        <taxon>Galleria</taxon>
    </lineage>
</organism>
<evidence type="ECO:0000256" key="1">
    <source>
        <dbReference type="SAM" id="Coils"/>
    </source>
</evidence>
<sequence length="266" mass="30831">MDALNLASGDSTSLSPRHVHEEVEKLEDMGLMPESIDKKSSDQNEIIPDMMDKNELKLKERIKQCREIIESLKLELKEEKAKLGNSKNYQNSPVLEFTHFHPTACRDVPLADIYTEDFLSPTNVYENCVDNKLKCDENLMEYEKQLQKYQNTLNLAQLEKKNIIRKQMLAKAYRLKILEIENQCNIELLRVKQILQCLEPLQMIANKWKCNTDYSSHDINNFELIPRYSELSAVSASDISSFKDDSNNIKVTPRKHVHDDPTSSHC</sequence>
<dbReference type="RefSeq" id="XP_026755666.1">
    <property type="nucleotide sequence ID" value="XM_026899865.3"/>
</dbReference>
<proteinExistence type="predicted"/>
<evidence type="ECO:0000313" key="3">
    <source>
        <dbReference type="RefSeq" id="XP_026755666.1"/>
    </source>
</evidence>
<evidence type="ECO:0000313" key="2">
    <source>
        <dbReference type="Proteomes" id="UP001652740"/>
    </source>
</evidence>
<dbReference type="AlphaFoldDB" id="A0A6J1WTQ7"/>
<dbReference type="GeneID" id="113515604"/>
<protein>
    <submittedName>
        <fullName evidence="3">Uncharacterized protein LOC113515604</fullName>
    </submittedName>
</protein>
<keyword evidence="1" id="KW-0175">Coiled coil</keyword>